<dbReference type="RefSeq" id="WP_031567142.1">
    <property type="nucleotide sequence ID" value="NZ_CAAAIS010000005.1"/>
</dbReference>
<evidence type="ECO:0000313" key="3">
    <source>
        <dbReference type="Proteomes" id="UP000255297"/>
    </source>
</evidence>
<feature type="transmembrane region" description="Helical" evidence="1">
    <location>
        <begin position="132"/>
        <end position="154"/>
    </location>
</feature>
<feature type="transmembrane region" description="Helical" evidence="1">
    <location>
        <begin position="240"/>
        <end position="269"/>
    </location>
</feature>
<protein>
    <submittedName>
        <fullName evidence="2">Coiled-coil protein</fullName>
    </submittedName>
</protein>
<feature type="transmembrane region" description="Helical" evidence="1">
    <location>
        <begin position="100"/>
        <end position="126"/>
    </location>
</feature>
<accession>A0A378LN02</accession>
<proteinExistence type="predicted"/>
<keyword evidence="1" id="KW-1133">Transmembrane helix</keyword>
<organism evidence="2 3">
    <name type="scientific">Legionella wadsworthii</name>
    <dbReference type="NCBI Taxonomy" id="28088"/>
    <lineage>
        <taxon>Bacteria</taxon>
        <taxon>Pseudomonadati</taxon>
        <taxon>Pseudomonadota</taxon>
        <taxon>Gammaproteobacteria</taxon>
        <taxon>Legionellales</taxon>
        <taxon>Legionellaceae</taxon>
        <taxon>Legionella</taxon>
    </lineage>
</organism>
<evidence type="ECO:0000256" key="1">
    <source>
        <dbReference type="SAM" id="Phobius"/>
    </source>
</evidence>
<name>A0A378LN02_9GAMM</name>
<dbReference type="Proteomes" id="UP000255297">
    <property type="component" value="Unassembled WGS sequence"/>
</dbReference>
<dbReference type="OrthoDB" id="5653038at2"/>
<sequence>MKIEVSQHSQNLIKKYLLASGVSSYEMPSISIIDLNTLIDLLTVEQTKKINQPKRLQQKNEYILASLQASLLSDLLLLERRDHVVVPGANKNSSKDKIKFILLTLAGILVAACQGFDGIVTMLSIFSLPSLIILGAGFAFSLISVIVFCGFDLVKVSNALGVKLSEAYKLLDTYLLQLQLIKELRETLDGYDLSVLSATALKEQMQIVSLLKERFKSITKASEQFEKALHSEKIKTVKRFISGISAFLFFGGGFFSGQSVALFLASLIVNSLIPAFWPVTLFSILVGLAAFSLYWFVERPSLDKLVSSWFGLNEENVEKLCDEASIKKEAEKLERLEHKIKLVSELTNKVSYLEHMIYEEQMDHSPMLTEKSVEVKDEIMTHSLFTFFKVQQPLSTSLVSSIDDEYTDESVCCFI</sequence>
<feature type="transmembrane region" description="Helical" evidence="1">
    <location>
        <begin position="275"/>
        <end position="297"/>
    </location>
</feature>
<keyword evidence="1" id="KW-0812">Transmembrane</keyword>
<dbReference type="AlphaFoldDB" id="A0A378LN02"/>
<evidence type="ECO:0000313" key="2">
    <source>
        <dbReference type="EMBL" id="STY28037.1"/>
    </source>
</evidence>
<reference evidence="2 3" key="1">
    <citation type="submission" date="2018-06" db="EMBL/GenBank/DDBJ databases">
        <authorList>
            <consortium name="Pathogen Informatics"/>
            <person name="Doyle S."/>
        </authorList>
    </citation>
    <scope>NUCLEOTIDE SEQUENCE [LARGE SCALE GENOMIC DNA]</scope>
    <source>
        <strain evidence="2 3">NCTC11532</strain>
    </source>
</reference>
<gene>
    <name evidence="2" type="ORF">NCTC11532_00198</name>
</gene>
<dbReference type="EMBL" id="UGPB01000001">
    <property type="protein sequence ID" value="STY28037.1"/>
    <property type="molecule type" value="Genomic_DNA"/>
</dbReference>
<keyword evidence="3" id="KW-1185">Reference proteome</keyword>
<keyword evidence="1" id="KW-0472">Membrane</keyword>